<sequence>MSALHRKIATATLLGASVSAAVAGCSAADEEQGGAGTRRATASSSPSVSARNSGYADGTYRATGWYGGLPSSIDVTVTLDDDVIADAEVTPNATIPTSLDYQERFAEAVPDVVIGRNIDEVRVSRLAGSSGTPDGFNDALDQIRAQAAR</sequence>
<name>A0ABU2YYK6_9ACTN</name>
<feature type="region of interest" description="Disordered" evidence="1">
    <location>
        <begin position="29"/>
        <end position="55"/>
    </location>
</feature>
<dbReference type="Proteomes" id="UP001180737">
    <property type="component" value="Unassembled WGS sequence"/>
</dbReference>
<protein>
    <recommendedName>
        <fullName evidence="5">FMN-binding domain-containing protein</fullName>
    </recommendedName>
</protein>
<evidence type="ECO:0008006" key="5">
    <source>
        <dbReference type="Google" id="ProtNLM"/>
    </source>
</evidence>
<dbReference type="PROSITE" id="PS51257">
    <property type="entry name" value="PROKAR_LIPOPROTEIN"/>
    <property type="match status" value="1"/>
</dbReference>
<evidence type="ECO:0000256" key="1">
    <source>
        <dbReference type="SAM" id="MobiDB-lite"/>
    </source>
</evidence>
<evidence type="ECO:0000313" key="3">
    <source>
        <dbReference type="EMBL" id="MDT0568484.1"/>
    </source>
</evidence>
<evidence type="ECO:0000256" key="2">
    <source>
        <dbReference type="SAM" id="SignalP"/>
    </source>
</evidence>
<organism evidence="3 4">
    <name type="scientific">Streptomyces gottesmaniae</name>
    <dbReference type="NCBI Taxonomy" id="3075518"/>
    <lineage>
        <taxon>Bacteria</taxon>
        <taxon>Bacillati</taxon>
        <taxon>Actinomycetota</taxon>
        <taxon>Actinomycetes</taxon>
        <taxon>Kitasatosporales</taxon>
        <taxon>Streptomycetaceae</taxon>
        <taxon>Streptomyces</taxon>
    </lineage>
</organism>
<dbReference type="EMBL" id="JAVRFJ010000010">
    <property type="protein sequence ID" value="MDT0568484.1"/>
    <property type="molecule type" value="Genomic_DNA"/>
</dbReference>
<feature type="signal peptide" evidence="2">
    <location>
        <begin position="1"/>
        <end position="23"/>
    </location>
</feature>
<dbReference type="RefSeq" id="WP_311590575.1">
    <property type="nucleotide sequence ID" value="NZ_JAVRFJ010000010.1"/>
</dbReference>
<reference evidence="3" key="1">
    <citation type="submission" date="2024-05" db="EMBL/GenBank/DDBJ databases">
        <title>30 novel species of actinomycetes from the DSMZ collection.</title>
        <authorList>
            <person name="Nouioui I."/>
        </authorList>
    </citation>
    <scope>NUCLEOTIDE SEQUENCE</scope>
    <source>
        <strain evidence="3">DSM 3412</strain>
    </source>
</reference>
<keyword evidence="4" id="KW-1185">Reference proteome</keyword>
<proteinExistence type="predicted"/>
<accession>A0ABU2YYK6</accession>
<evidence type="ECO:0000313" key="4">
    <source>
        <dbReference type="Proteomes" id="UP001180737"/>
    </source>
</evidence>
<keyword evidence="2" id="KW-0732">Signal</keyword>
<gene>
    <name evidence="3" type="ORF">RM704_13565</name>
</gene>
<comment type="caution">
    <text evidence="3">The sequence shown here is derived from an EMBL/GenBank/DDBJ whole genome shotgun (WGS) entry which is preliminary data.</text>
</comment>
<feature type="compositionally biased region" description="Low complexity" evidence="1">
    <location>
        <begin position="37"/>
        <end position="54"/>
    </location>
</feature>
<feature type="chain" id="PRO_5046629079" description="FMN-binding domain-containing protein" evidence="2">
    <location>
        <begin position="24"/>
        <end position="149"/>
    </location>
</feature>